<proteinExistence type="predicted"/>
<comment type="caution">
    <text evidence="2">The sequence shown here is derived from an EMBL/GenBank/DDBJ whole genome shotgun (WGS) entry which is preliminary data.</text>
</comment>
<feature type="chain" id="PRO_5041945875" evidence="1">
    <location>
        <begin position="24"/>
        <end position="132"/>
    </location>
</feature>
<dbReference type="RefSeq" id="WP_308731924.1">
    <property type="nucleotide sequence ID" value="NZ_JAJEQN010000024.1"/>
</dbReference>
<dbReference type="Proteomes" id="UP001198200">
    <property type="component" value="Unassembled WGS sequence"/>
</dbReference>
<protein>
    <submittedName>
        <fullName evidence="2">Uncharacterized protein</fullName>
    </submittedName>
</protein>
<sequence length="132" mass="14363">MKKRGLAAALAMLTMATTGTAFAATNFWQPVYYTNVGYNASTVNKVANADHAYIGVTGSNHNELSTNYLVTRADNGVQMTQGAFVISNGDRSRKSNPYKSGYYQYSGNCVLRINAAQSEANYTVWGKWNPNG</sequence>
<feature type="signal peptide" evidence="1">
    <location>
        <begin position="1"/>
        <end position="23"/>
    </location>
</feature>
<evidence type="ECO:0000313" key="3">
    <source>
        <dbReference type="Proteomes" id="UP001198200"/>
    </source>
</evidence>
<dbReference type="AlphaFoldDB" id="A0AAE3E598"/>
<evidence type="ECO:0000256" key="1">
    <source>
        <dbReference type="SAM" id="SignalP"/>
    </source>
</evidence>
<keyword evidence="1" id="KW-0732">Signal</keyword>
<gene>
    <name evidence="2" type="ORF">LKD48_09950</name>
</gene>
<name>A0AAE3E598_9FIRM</name>
<dbReference type="EMBL" id="JAJEQN010000024">
    <property type="protein sequence ID" value="MCC2221953.1"/>
    <property type="molecule type" value="Genomic_DNA"/>
</dbReference>
<reference evidence="2 3" key="1">
    <citation type="submission" date="2021-10" db="EMBL/GenBank/DDBJ databases">
        <title>Anaerobic single-cell dispensing facilitates the cultivation of human gut bacteria.</title>
        <authorList>
            <person name="Afrizal A."/>
        </authorList>
    </citation>
    <scope>NUCLEOTIDE SEQUENCE [LARGE SCALE GENOMIC DNA]</scope>
    <source>
        <strain evidence="2 3">CLA-AA-H224</strain>
    </source>
</reference>
<keyword evidence="3" id="KW-1185">Reference proteome</keyword>
<accession>A0AAE3E598</accession>
<organism evidence="2 3">
    <name type="scientific">Anthropogastromicrobium aceti</name>
    <dbReference type="NCBI Taxonomy" id="2981768"/>
    <lineage>
        <taxon>Bacteria</taxon>
        <taxon>Bacillati</taxon>
        <taxon>Bacillota</taxon>
        <taxon>Clostridia</taxon>
        <taxon>Lachnospirales</taxon>
        <taxon>Lachnospiraceae</taxon>
        <taxon>Anthropogastromicrobium</taxon>
    </lineage>
</organism>
<evidence type="ECO:0000313" key="2">
    <source>
        <dbReference type="EMBL" id="MCC2221953.1"/>
    </source>
</evidence>